<evidence type="ECO:0000313" key="4">
    <source>
        <dbReference type="EMBL" id="MFB9993124.1"/>
    </source>
</evidence>
<keyword evidence="5" id="KW-1185">Reference proteome</keyword>
<gene>
    <name evidence="4" type="ORF">ACFFLM_14220</name>
</gene>
<keyword evidence="1 2" id="KW-0597">Phosphoprotein</keyword>
<reference evidence="4 5" key="1">
    <citation type="submission" date="2024-09" db="EMBL/GenBank/DDBJ databases">
        <authorList>
            <person name="Sun Q."/>
            <person name="Mori K."/>
        </authorList>
    </citation>
    <scope>NUCLEOTIDE SEQUENCE [LARGE SCALE GENOMIC DNA]</scope>
    <source>
        <strain evidence="4 5">JCM 13503</strain>
    </source>
</reference>
<dbReference type="Pfam" id="PF00072">
    <property type="entry name" value="Response_reg"/>
    <property type="match status" value="1"/>
</dbReference>
<dbReference type="PANTHER" id="PTHR44591">
    <property type="entry name" value="STRESS RESPONSE REGULATOR PROTEIN 1"/>
    <property type="match status" value="1"/>
</dbReference>
<feature type="modified residue" description="4-aspartylphosphate" evidence="2">
    <location>
        <position position="52"/>
    </location>
</feature>
<dbReference type="SUPFAM" id="SSF52172">
    <property type="entry name" value="CheY-like"/>
    <property type="match status" value="1"/>
</dbReference>
<name>A0ABV6B052_9DEIO</name>
<evidence type="ECO:0000256" key="1">
    <source>
        <dbReference type="ARBA" id="ARBA00022553"/>
    </source>
</evidence>
<dbReference type="InterPro" id="IPR011006">
    <property type="entry name" value="CheY-like_superfamily"/>
</dbReference>
<organism evidence="4 5">
    <name type="scientific">Deinococcus oregonensis</name>
    <dbReference type="NCBI Taxonomy" id="1805970"/>
    <lineage>
        <taxon>Bacteria</taxon>
        <taxon>Thermotogati</taxon>
        <taxon>Deinococcota</taxon>
        <taxon>Deinococci</taxon>
        <taxon>Deinococcales</taxon>
        <taxon>Deinococcaceae</taxon>
        <taxon>Deinococcus</taxon>
    </lineage>
</organism>
<dbReference type="InterPro" id="IPR050595">
    <property type="entry name" value="Bact_response_regulator"/>
</dbReference>
<feature type="domain" description="Response regulatory" evidence="3">
    <location>
        <begin position="3"/>
        <end position="119"/>
    </location>
</feature>
<dbReference type="Gene3D" id="3.40.50.2300">
    <property type="match status" value="1"/>
</dbReference>
<dbReference type="PANTHER" id="PTHR44591:SF23">
    <property type="entry name" value="CHEY SUBFAMILY"/>
    <property type="match status" value="1"/>
</dbReference>
<accession>A0ABV6B052</accession>
<evidence type="ECO:0000313" key="5">
    <source>
        <dbReference type="Proteomes" id="UP001589733"/>
    </source>
</evidence>
<dbReference type="InterPro" id="IPR001789">
    <property type="entry name" value="Sig_transdc_resp-reg_receiver"/>
</dbReference>
<evidence type="ECO:0000256" key="2">
    <source>
        <dbReference type="PROSITE-ProRule" id="PRU00169"/>
    </source>
</evidence>
<dbReference type="RefSeq" id="WP_380011328.1">
    <property type="nucleotide sequence ID" value="NZ_JBHLYR010000045.1"/>
</dbReference>
<dbReference type="SMART" id="SM00448">
    <property type="entry name" value="REC"/>
    <property type="match status" value="1"/>
</dbReference>
<dbReference type="PROSITE" id="PS50110">
    <property type="entry name" value="RESPONSE_REGULATORY"/>
    <property type="match status" value="1"/>
</dbReference>
<sequence>MARIVIVDDSVADLKMMTSILEAGHHSVTALNNPQEAAERITAQQPQLVMLDVVMPVKNGYDVLRQLKRNPATQGIPVILVSSKGTETDVRWGLRQGASAYVTKPYTAEDVLTTIAQVTG</sequence>
<protein>
    <submittedName>
        <fullName evidence="4">PleD family two-component system response regulator</fullName>
    </submittedName>
</protein>
<proteinExistence type="predicted"/>
<dbReference type="Proteomes" id="UP001589733">
    <property type="component" value="Unassembled WGS sequence"/>
</dbReference>
<comment type="caution">
    <text evidence="4">The sequence shown here is derived from an EMBL/GenBank/DDBJ whole genome shotgun (WGS) entry which is preliminary data.</text>
</comment>
<evidence type="ECO:0000259" key="3">
    <source>
        <dbReference type="PROSITE" id="PS50110"/>
    </source>
</evidence>
<dbReference type="EMBL" id="JBHLYR010000045">
    <property type="protein sequence ID" value="MFB9993124.1"/>
    <property type="molecule type" value="Genomic_DNA"/>
</dbReference>